<reference evidence="1" key="1">
    <citation type="submission" date="2021-06" db="EMBL/GenBank/DDBJ databases">
        <authorList>
            <person name="Kallberg Y."/>
            <person name="Tangrot J."/>
            <person name="Rosling A."/>
        </authorList>
    </citation>
    <scope>NUCLEOTIDE SEQUENCE</scope>
    <source>
        <strain evidence="1">CL551</strain>
    </source>
</reference>
<evidence type="ECO:0000313" key="1">
    <source>
        <dbReference type="EMBL" id="CAG8773419.1"/>
    </source>
</evidence>
<feature type="non-terminal residue" evidence="1">
    <location>
        <position position="59"/>
    </location>
</feature>
<name>A0A9N9JBY5_9GLOM</name>
<proteinExistence type="predicted"/>
<protein>
    <submittedName>
        <fullName evidence="1">11565_t:CDS:1</fullName>
    </submittedName>
</protein>
<sequence length="59" mass="6819">PAKVVSRSFTILSRSGPFTSEIRHSKHQFQICKFDNIKRIQPSQTRKIQTLEFGGTKEK</sequence>
<feature type="non-terminal residue" evidence="1">
    <location>
        <position position="1"/>
    </location>
</feature>
<dbReference type="EMBL" id="CAJVPV010047903">
    <property type="protein sequence ID" value="CAG8773419.1"/>
    <property type="molecule type" value="Genomic_DNA"/>
</dbReference>
<keyword evidence="2" id="KW-1185">Reference proteome</keyword>
<dbReference type="Proteomes" id="UP000789342">
    <property type="component" value="Unassembled WGS sequence"/>
</dbReference>
<accession>A0A9N9JBY5</accession>
<organism evidence="1 2">
    <name type="scientific">Acaulospora morrowiae</name>
    <dbReference type="NCBI Taxonomy" id="94023"/>
    <lineage>
        <taxon>Eukaryota</taxon>
        <taxon>Fungi</taxon>
        <taxon>Fungi incertae sedis</taxon>
        <taxon>Mucoromycota</taxon>
        <taxon>Glomeromycotina</taxon>
        <taxon>Glomeromycetes</taxon>
        <taxon>Diversisporales</taxon>
        <taxon>Acaulosporaceae</taxon>
        <taxon>Acaulospora</taxon>
    </lineage>
</organism>
<dbReference type="AlphaFoldDB" id="A0A9N9JBY5"/>
<evidence type="ECO:0000313" key="2">
    <source>
        <dbReference type="Proteomes" id="UP000789342"/>
    </source>
</evidence>
<gene>
    <name evidence="1" type="ORF">AMORRO_LOCUS16739</name>
</gene>
<comment type="caution">
    <text evidence="1">The sequence shown here is derived from an EMBL/GenBank/DDBJ whole genome shotgun (WGS) entry which is preliminary data.</text>
</comment>